<name>A0A392UL39_9FABA</name>
<accession>A0A392UL39</accession>
<evidence type="ECO:0000313" key="1">
    <source>
        <dbReference type="EMBL" id="MCI74192.1"/>
    </source>
</evidence>
<dbReference type="AlphaFoldDB" id="A0A392UL39"/>
<evidence type="ECO:0000313" key="2">
    <source>
        <dbReference type="Proteomes" id="UP000265520"/>
    </source>
</evidence>
<comment type="caution">
    <text evidence="1">The sequence shown here is derived from an EMBL/GenBank/DDBJ whole genome shotgun (WGS) entry which is preliminary data.</text>
</comment>
<proteinExistence type="predicted"/>
<reference evidence="1 2" key="1">
    <citation type="journal article" date="2018" name="Front. Plant Sci.">
        <title>Red Clover (Trifolium pratense) and Zigzag Clover (T. medium) - A Picture of Genomic Similarities and Differences.</title>
        <authorList>
            <person name="Dluhosova J."/>
            <person name="Istvanek J."/>
            <person name="Nedelnik J."/>
            <person name="Repkova J."/>
        </authorList>
    </citation>
    <scope>NUCLEOTIDE SEQUENCE [LARGE SCALE GENOMIC DNA]</scope>
    <source>
        <strain evidence="2">cv. 10/8</strain>
        <tissue evidence="1">Leaf</tissue>
    </source>
</reference>
<keyword evidence="2" id="KW-1185">Reference proteome</keyword>
<protein>
    <submittedName>
        <fullName evidence="1">Uncharacterized protein</fullName>
    </submittedName>
</protein>
<dbReference type="Proteomes" id="UP000265520">
    <property type="component" value="Unassembled WGS sequence"/>
</dbReference>
<feature type="non-terminal residue" evidence="1">
    <location>
        <position position="1"/>
    </location>
</feature>
<organism evidence="1 2">
    <name type="scientific">Trifolium medium</name>
    <dbReference type="NCBI Taxonomy" id="97028"/>
    <lineage>
        <taxon>Eukaryota</taxon>
        <taxon>Viridiplantae</taxon>
        <taxon>Streptophyta</taxon>
        <taxon>Embryophyta</taxon>
        <taxon>Tracheophyta</taxon>
        <taxon>Spermatophyta</taxon>
        <taxon>Magnoliopsida</taxon>
        <taxon>eudicotyledons</taxon>
        <taxon>Gunneridae</taxon>
        <taxon>Pentapetalae</taxon>
        <taxon>rosids</taxon>
        <taxon>fabids</taxon>
        <taxon>Fabales</taxon>
        <taxon>Fabaceae</taxon>
        <taxon>Papilionoideae</taxon>
        <taxon>50 kb inversion clade</taxon>
        <taxon>NPAAA clade</taxon>
        <taxon>Hologalegina</taxon>
        <taxon>IRL clade</taxon>
        <taxon>Trifolieae</taxon>
        <taxon>Trifolium</taxon>
    </lineage>
</organism>
<sequence length="76" mass="8491">LAWRRIARVSDSRQNENGLLVRVGDKQRQSARRLALSRPARVAVSGPRVNKLTAEEKSSRLARHISPGESVFSDLL</sequence>
<dbReference type="EMBL" id="LXQA010855454">
    <property type="protein sequence ID" value="MCI74192.1"/>
    <property type="molecule type" value="Genomic_DNA"/>
</dbReference>